<comment type="caution">
    <text evidence="1">The sequence shown here is derived from an EMBL/GenBank/DDBJ whole genome shotgun (WGS) entry which is preliminary data.</text>
</comment>
<evidence type="ECO:0000313" key="1">
    <source>
        <dbReference type="EMBL" id="EFV04770.1"/>
    </source>
</evidence>
<reference evidence="1 2" key="1">
    <citation type="submission" date="2010-12" db="EMBL/GenBank/DDBJ databases">
        <authorList>
            <person name="Muzny D."/>
            <person name="Qin X."/>
            <person name="Deng J."/>
            <person name="Jiang H."/>
            <person name="Liu Y."/>
            <person name="Qu J."/>
            <person name="Song X.-Z."/>
            <person name="Zhang L."/>
            <person name="Thornton R."/>
            <person name="Coyle M."/>
            <person name="Francisco L."/>
            <person name="Jackson L."/>
            <person name="Javaid M."/>
            <person name="Korchina V."/>
            <person name="Kovar C."/>
            <person name="Mata R."/>
            <person name="Mathew T."/>
            <person name="Ngo R."/>
            <person name="Nguyen L."/>
            <person name="Nguyen N."/>
            <person name="Okwuonu G."/>
            <person name="Ongeri F."/>
            <person name="Pham C."/>
            <person name="Simmons D."/>
            <person name="Wilczek-Boney K."/>
            <person name="Hale W."/>
            <person name="Jakkamsetti A."/>
            <person name="Pham P."/>
            <person name="Ruth R."/>
            <person name="San Lucas F."/>
            <person name="Warren J."/>
            <person name="Zhang J."/>
            <person name="Zhao Z."/>
            <person name="Zhou C."/>
            <person name="Zhu D."/>
            <person name="Lee S."/>
            <person name="Bess C."/>
            <person name="Blankenburg K."/>
            <person name="Forbes L."/>
            <person name="Fu Q."/>
            <person name="Gubbala S."/>
            <person name="Hirani K."/>
            <person name="Jayaseelan J.C."/>
            <person name="Lara F."/>
            <person name="Munidasa M."/>
            <person name="Palculict T."/>
            <person name="Patil S."/>
            <person name="Pu L.-L."/>
            <person name="Saada N."/>
            <person name="Tang L."/>
            <person name="Weissenberger G."/>
            <person name="Zhu Y."/>
            <person name="Hemphill L."/>
            <person name="Shang Y."/>
            <person name="Youmans B."/>
            <person name="Ayvaz T."/>
            <person name="Ross M."/>
            <person name="Santibanez J."/>
            <person name="Aqrawi P."/>
            <person name="Gross S."/>
            <person name="Joshi V."/>
            <person name="Fowler G."/>
            <person name="Nazareth L."/>
            <person name="Reid J."/>
            <person name="Worley K."/>
            <person name="Petrosino J."/>
            <person name="Highlander S."/>
            <person name="Gibbs R."/>
        </authorList>
    </citation>
    <scope>NUCLEOTIDE SEQUENCE [LARGE SCALE GENOMIC DNA]</scope>
    <source>
        <strain evidence="1 2">DSM 15606</strain>
    </source>
</reference>
<dbReference type="STRING" id="888832.HMPREF9420_1138"/>
<dbReference type="HOGENOM" id="CLU_1487776_0_0_10"/>
<proteinExistence type="predicted"/>
<sequence>MVNTIKIVSSNEGSIKRIEKERSKKMNILKCMWLLIMSFNITVTHAQRESISSLKDNSLQCVQKFPLGENKASFLNVYQDTINNYVMFKTIRYYGKNFSEIGTISGAGNIDFKDGKISLKSYYFEPNNKVYAIEMYVKGSTYGASMLFIIYETDGLGNWEIIRCPFESFRIVTNKANISKIIRYEDGRFFSYYTFKDRVIQRIGNR</sequence>
<dbReference type="Proteomes" id="UP000003874">
    <property type="component" value="Unassembled WGS sequence"/>
</dbReference>
<dbReference type="RefSeq" id="WP_007134406.1">
    <property type="nucleotide sequence ID" value="NZ_GL629647.1"/>
</dbReference>
<dbReference type="AlphaFoldDB" id="E6MNS0"/>
<gene>
    <name evidence="1" type="ORF">HMPREF9420_1138</name>
</gene>
<keyword evidence="2" id="KW-1185">Reference proteome</keyword>
<organism evidence="1 2">
    <name type="scientific">Segatella salivae DSM 15606</name>
    <dbReference type="NCBI Taxonomy" id="888832"/>
    <lineage>
        <taxon>Bacteria</taxon>
        <taxon>Pseudomonadati</taxon>
        <taxon>Bacteroidota</taxon>
        <taxon>Bacteroidia</taxon>
        <taxon>Bacteroidales</taxon>
        <taxon>Prevotellaceae</taxon>
        <taxon>Segatella</taxon>
    </lineage>
</organism>
<protein>
    <submittedName>
        <fullName evidence="1">Uncharacterized protein</fullName>
    </submittedName>
</protein>
<evidence type="ECO:0000313" key="2">
    <source>
        <dbReference type="Proteomes" id="UP000003874"/>
    </source>
</evidence>
<name>E6MNS0_9BACT</name>
<dbReference type="EMBL" id="AEQO01000111">
    <property type="protein sequence ID" value="EFV04770.1"/>
    <property type="molecule type" value="Genomic_DNA"/>
</dbReference>
<accession>E6MNS0</accession>